<evidence type="ECO:0000313" key="1">
    <source>
        <dbReference type="EMBL" id="GAA1836659.1"/>
    </source>
</evidence>
<evidence type="ECO:0000313" key="2">
    <source>
        <dbReference type="Proteomes" id="UP001501746"/>
    </source>
</evidence>
<dbReference type="RefSeq" id="WP_157428661.1">
    <property type="nucleotide sequence ID" value="NZ_BAAANK010000005.1"/>
</dbReference>
<comment type="caution">
    <text evidence="1">The sequence shown here is derived from an EMBL/GenBank/DDBJ whole genome shotgun (WGS) entry which is preliminary data.</text>
</comment>
<reference evidence="2" key="1">
    <citation type="journal article" date="2019" name="Int. J. Syst. Evol. Microbiol.">
        <title>The Global Catalogue of Microorganisms (GCM) 10K type strain sequencing project: providing services to taxonomists for standard genome sequencing and annotation.</title>
        <authorList>
            <consortium name="The Broad Institute Genomics Platform"/>
            <consortium name="The Broad Institute Genome Sequencing Center for Infectious Disease"/>
            <person name="Wu L."/>
            <person name="Ma J."/>
        </authorList>
    </citation>
    <scope>NUCLEOTIDE SEQUENCE [LARGE SCALE GENOMIC DNA]</scope>
    <source>
        <strain evidence="2">JCM 14323</strain>
    </source>
</reference>
<gene>
    <name evidence="1" type="ORF">GCM10009750_22060</name>
</gene>
<name>A0ABP4Z149_9MICO</name>
<keyword evidence="2" id="KW-1185">Reference proteome</keyword>
<accession>A0ABP4Z149</accession>
<dbReference type="EMBL" id="BAAANK010000005">
    <property type="protein sequence ID" value="GAA1836659.1"/>
    <property type="molecule type" value="Genomic_DNA"/>
</dbReference>
<proteinExistence type="predicted"/>
<protein>
    <submittedName>
        <fullName evidence="1">Uncharacterized protein</fullName>
    </submittedName>
</protein>
<organism evidence="1 2">
    <name type="scientific">Agromyces salentinus</name>
    <dbReference type="NCBI Taxonomy" id="269421"/>
    <lineage>
        <taxon>Bacteria</taxon>
        <taxon>Bacillati</taxon>
        <taxon>Actinomycetota</taxon>
        <taxon>Actinomycetes</taxon>
        <taxon>Micrococcales</taxon>
        <taxon>Microbacteriaceae</taxon>
        <taxon>Agromyces</taxon>
    </lineage>
</organism>
<dbReference type="Proteomes" id="UP001501746">
    <property type="component" value="Unassembled WGS sequence"/>
</dbReference>
<sequence length="54" mass="5954">MSTDDAPIEASDEAREAIAAIEELPLEERAPAYLALAERLRAELEQSDPARRSD</sequence>